<comment type="caution">
    <text evidence="10">The sequence shown here is derived from an EMBL/GenBank/DDBJ whole genome shotgun (WGS) entry which is preliminary data.</text>
</comment>
<keyword evidence="4 7" id="KW-0067">ATP-binding</keyword>
<comment type="similarity">
    <text evidence="7">Belongs to the SMC family.</text>
</comment>
<evidence type="ECO:0000313" key="11">
    <source>
        <dbReference type="Proteomes" id="UP000194641"/>
    </source>
</evidence>
<feature type="region of interest" description="Disordered" evidence="8">
    <location>
        <begin position="351"/>
        <end position="372"/>
    </location>
</feature>
<evidence type="ECO:0000256" key="3">
    <source>
        <dbReference type="ARBA" id="ARBA00022741"/>
    </source>
</evidence>
<dbReference type="Proteomes" id="UP000194641">
    <property type="component" value="Unassembled WGS sequence"/>
</dbReference>
<feature type="compositionally biased region" description="Basic and acidic residues" evidence="8">
    <location>
        <begin position="876"/>
        <end position="893"/>
    </location>
</feature>
<dbReference type="GO" id="GO:0005524">
    <property type="term" value="F:ATP binding"/>
    <property type="evidence" value="ECO:0007669"/>
    <property type="project" value="UniProtKB-UniRule"/>
</dbReference>
<gene>
    <name evidence="7" type="primary">smc</name>
    <name evidence="10" type="ORF">HK17_04945</name>
</gene>
<proteinExistence type="inferred from homology"/>
<sequence>MTVRFVRLRIAGFKSFADPVTVEILPGLTGIVGPNGCGKSNVVEALRWVMGESSARSLRGGELDDLIFAGTTGRAARSLAEVTVTLEGTKGLGPAAFADLDELQISRRAERGSGSDYRINGKTVRARDVQTLFADLASGARSSAMVSQGRVAMLVGARPEERRSILEEAAGITGLHARRHEAELKLRATENNLTRAEDLRQQLATRLDGLAEQSKEAGRYREISAALRESETELLAVLHARARLAVERAIDLAARARTTLTEHEEAAETAVIGEFEANQALPAIREKADTARTILERCRVTAEGMAREEQRATAQAQAATERLSQHEADFTAAQTRADDAEATLERLKTEQAEAEAATTSLPSRMAEAEAQQTKLTADLAEADQTLSRLTEALTTARARRDRATEELETAKALHARTTEAVTALQTELDGLQSRMPSDEAQAAAENAVDVATKAQAAARITLEDAERTRSQASVALSIAKNDAENARQTQAEATKALERARSRLATLRNDLAQLEKRHAETNASLLQDDALQTLRTKAAEASTSHQVAARILEESEAQRRTSSTALTEASRNFQADEAQRKNVAEAKRAAETALQRAQQEEATLTRGLEQAMKDALSDSILQEAQQKRATLEADLQTVTASLSDAESRLTDLKATQADALGKHDALRTELTRLKAQAEGLAQALGQDEAASAEPVSAQIDVPEGYEAALAAALSEGLDAPAADGQPRGWHLLTHASGSLPLLPGSASPLKDHIKAPAVLDRLLGFIGLLPDGVEGTPLQSTLQPGQSLVSLKGDLWRWDGFYARAGEPDAATRRLGQRRILKETEQRITVLEQDAPAAEQAVRTAVDAVQVLERQAAEHRNQRARLEQTLQQARTQEADVERRHAASRARLDGLRPQQERAAGARADAETALAAAKTASDALPSAESLRTALDDARKQDAAAQDAEQKARSALKLAEQTLRTANEALTRAENQQASASARLETLLPERDRLRHDVATEENTVSELESRVTAAQANKQFEAALQAAQSHQTESEAAFRKAEQDAATAEKAAQQARVTHQQLQQQALELRSRLEALSPRLQELTAEKAERDTLLAQAIAALDTATASIPEDGEADVTLHQEQKAELATQLEQVREQRAALMAEKSTLASRQATLLSSLEEWTARATAARTELEHAKIRLETARTDHETVSELPAEAERQKKDTLRALTEAEENYATADKARADAEAALAAANEQRRKTEGELATARENLLKAEAKSEQAQAILDQLLTETPAPPRPPMGDLTEAAETSLRRKIARLTRERDDMGPVNLRAEIEAEEASTHANTLAAEIADLEAAIARLRGSIGALNKEGRERLMAVFTQVDHHFQSLFSRMFGGGRAHLGLVGSDDPLEAGLEIYAQPPGKKLATLSLLSGGEQALTALSLIFAVFRCNPAPVCVLDEVDAPLDDANVGRFSALLGDMVTEAGTRFLVVTHHQLTMAHMDHLFGVTMQERGVSRVLSVDLARAAAMAGQQDRETSDVAS</sequence>
<dbReference type="Pfam" id="PF02463">
    <property type="entry name" value="SMC_N"/>
    <property type="match status" value="1"/>
</dbReference>
<dbReference type="InterPro" id="IPR036277">
    <property type="entry name" value="SMC_hinge_sf"/>
</dbReference>
<dbReference type="GO" id="GO:0005737">
    <property type="term" value="C:cytoplasm"/>
    <property type="evidence" value="ECO:0007669"/>
    <property type="project" value="UniProtKB-SubCell"/>
</dbReference>
<feature type="binding site" evidence="7">
    <location>
        <begin position="34"/>
        <end position="41"/>
    </location>
    <ligand>
        <name>ATP</name>
        <dbReference type="ChEBI" id="CHEBI:30616"/>
    </ligand>
</feature>
<feature type="coiled-coil region" evidence="7">
    <location>
        <begin position="179"/>
        <end position="213"/>
    </location>
</feature>
<accession>A0A252AVJ5</accession>
<evidence type="ECO:0000256" key="2">
    <source>
        <dbReference type="ARBA" id="ARBA00022490"/>
    </source>
</evidence>
<dbReference type="GO" id="GO:0006260">
    <property type="term" value="P:DNA replication"/>
    <property type="evidence" value="ECO:0007669"/>
    <property type="project" value="UniProtKB-UniRule"/>
</dbReference>
<feature type="domain" description="RecF/RecN/SMC N-terminal" evidence="9">
    <location>
        <begin position="7"/>
        <end position="1491"/>
    </location>
</feature>
<dbReference type="PIRSF" id="PIRSF005719">
    <property type="entry name" value="SMC"/>
    <property type="match status" value="1"/>
</dbReference>
<comment type="domain">
    <text evidence="7">Contains large globular domains required for ATP hydrolysis at each terminus and a third globular domain forming a flexible hinge near the middle of the molecule. These domains are separated by coiled-coil structures.</text>
</comment>
<dbReference type="GO" id="GO:0007062">
    <property type="term" value="P:sister chromatid cohesion"/>
    <property type="evidence" value="ECO:0007669"/>
    <property type="project" value="InterPro"/>
</dbReference>
<keyword evidence="5 7" id="KW-0175">Coiled coil</keyword>
<dbReference type="HAMAP" id="MF_01894">
    <property type="entry name" value="Smc_prok"/>
    <property type="match status" value="1"/>
</dbReference>
<evidence type="ECO:0000256" key="8">
    <source>
        <dbReference type="SAM" id="MobiDB-lite"/>
    </source>
</evidence>
<dbReference type="PANTHER" id="PTHR43977">
    <property type="entry name" value="STRUCTURAL MAINTENANCE OF CHROMOSOMES PROTEIN 3"/>
    <property type="match status" value="1"/>
</dbReference>
<dbReference type="SUPFAM" id="SSF75553">
    <property type="entry name" value="Smc hinge domain"/>
    <property type="match status" value="1"/>
</dbReference>
<dbReference type="Gene3D" id="3.40.50.300">
    <property type="entry name" value="P-loop containing nucleotide triphosphate hydrolases"/>
    <property type="match status" value="2"/>
</dbReference>
<feature type="coiled-coil region" evidence="7">
    <location>
        <begin position="1312"/>
        <end position="1346"/>
    </location>
</feature>
<comment type="subcellular location">
    <subcellularLocation>
        <location evidence="1 7">Cytoplasm</location>
    </subcellularLocation>
</comment>
<feature type="coiled-coil region" evidence="7">
    <location>
        <begin position="462"/>
        <end position="524"/>
    </location>
</feature>
<evidence type="ECO:0000256" key="7">
    <source>
        <dbReference type="HAMAP-Rule" id="MF_01894"/>
    </source>
</evidence>
<dbReference type="GO" id="GO:0030261">
    <property type="term" value="P:chromosome condensation"/>
    <property type="evidence" value="ECO:0007669"/>
    <property type="project" value="InterPro"/>
</dbReference>
<evidence type="ECO:0000256" key="4">
    <source>
        <dbReference type="ARBA" id="ARBA00022840"/>
    </source>
</evidence>
<dbReference type="InterPro" id="IPR011890">
    <property type="entry name" value="SMC_prok"/>
</dbReference>
<dbReference type="CDD" id="cd03278">
    <property type="entry name" value="ABC_SMC_barmotin"/>
    <property type="match status" value="1"/>
</dbReference>
<dbReference type="EMBL" id="JOPA01000016">
    <property type="protein sequence ID" value="OUI94382.1"/>
    <property type="molecule type" value="Genomic_DNA"/>
</dbReference>
<keyword evidence="3 7" id="KW-0547">Nucleotide-binding</keyword>
<comment type="function">
    <text evidence="7">Required for chromosome condensation and partitioning.</text>
</comment>
<evidence type="ECO:0000256" key="5">
    <source>
        <dbReference type="ARBA" id="ARBA00023054"/>
    </source>
</evidence>
<feature type="compositionally biased region" description="Basic and acidic residues" evidence="8">
    <location>
        <begin position="577"/>
        <end position="590"/>
    </location>
</feature>
<dbReference type="RefSeq" id="WP_086659281.1">
    <property type="nucleotide sequence ID" value="NZ_JBJJWX010000005.1"/>
</dbReference>
<feature type="region of interest" description="Disordered" evidence="8">
    <location>
        <begin position="872"/>
        <end position="908"/>
    </location>
</feature>
<feature type="coiled-coil region" evidence="7">
    <location>
        <begin position="928"/>
        <end position="1070"/>
    </location>
</feature>
<dbReference type="GO" id="GO:0005694">
    <property type="term" value="C:chromosome"/>
    <property type="evidence" value="ECO:0007669"/>
    <property type="project" value="InterPro"/>
</dbReference>
<feature type="compositionally biased region" description="Low complexity" evidence="8">
    <location>
        <begin position="899"/>
        <end position="908"/>
    </location>
</feature>
<organism evidence="10 11">
    <name type="scientific">Acetobacter indonesiensis</name>
    <dbReference type="NCBI Taxonomy" id="104101"/>
    <lineage>
        <taxon>Bacteria</taxon>
        <taxon>Pseudomonadati</taxon>
        <taxon>Pseudomonadota</taxon>
        <taxon>Alphaproteobacteria</taxon>
        <taxon>Acetobacterales</taxon>
        <taxon>Acetobacteraceae</taxon>
        <taxon>Acetobacter</taxon>
    </lineage>
</organism>
<dbReference type="GO" id="GO:0003677">
    <property type="term" value="F:DNA binding"/>
    <property type="evidence" value="ECO:0007669"/>
    <property type="project" value="UniProtKB-UniRule"/>
</dbReference>
<keyword evidence="2 7" id="KW-0963">Cytoplasm</keyword>
<feature type="coiled-coil region" evidence="7">
    <location>
        <begin position="1114"/>
        <end position="1267"/>
    </location>
</feature>
<dbReference type="FunFam" id="3.40.50.300:FF:000901">
    <property type="entry name" value="Chromosome partition protein Smc"/>
    <property type="match status" value="1"/>
</dbReference>
<feature type="compositionally biased region" description="Polar residues" evidence="8">
    <location>
        <begin position="560"/>
        <end position="573"/>
    </location>
</feature>
<comment type="subunit">
    <text evidence="7">Homodimer.</text>
</comment>
<evidence type="ECO:0000256" key="1">
    <source>
        <dbReference type="ARBA" id="ARBA00004496"/>
    </source>
</evidence>
<reference evidence="11" key="1">
    <citation type="submission" date="2014-06" db="EMBL/GenBank/DDBJ databases">
        <authorList>
            <person name="Winans N.J."/>
            <person name="Newell P.D."/>
            <person name="Douglas A.E."/>
        </authorList>
    </citation>
    <scope>NUCLEOTIDE SEQUENCE [LARGE SCALE GENOMIC DNA]</scope>
</reference>
<protein>
    <recommendedName>
        <fullName evidence="7">Chromosome partition protein Smc</fullName>
    </recommendedName>
</protein>
<evidence type="ECO:0000259" key="9">
    <source>
        <dbReference type="Pfam" id="PF02463"/>
    </source>
</evidence>
<dbReference type="GO" id="GO:0007059">
    <property type="term" value="P:chromosome segregation"/>
    <property type="evidence" value="ECO:0007669"/>
    <property type="project" value="UniProtKB-UniRule"/>
</dbReference>
<name>A0A252AVJ5_9PROT</name>
<dbReference type="SUPFAM" id="SSF52540">
    <property type="entry name" value="P-loop containing nucleoside triphosphate hydrolases"/>
    <property type="match status" value="1"/>
</dbReference>
<dbReference type="InterPro" id="IPR027417">
    <property type="entry name" value="P-loop_NTPase"/>
</dbReference>
<keyword evidence="6 7" id="KW-0238">DNA-binding</keyword>
<dbReference type="InterPro" id="IPR024704">
    <property type="entry name" value="SMC"/>
</dbReference>
<evidence type="ECO:0000256" key="6">
    <source>
        <dbReference type="ARBA" id="ARBA00023125"/>
    </source>
</evidence>
<evidence type="ECO:0000313" key="10">
    <source>
        <dbReference type="EMBL" id="OUI94382.1"/>
    </source>
</evidence>
<dbReference type="GO" id="GO:0016887">
    <property type="term" value="F:ATP hydrolysis activity"/>
    <property type="evidence" value="ECO:0007669"/>
    <property type="project" value="InterPro"/>
</dbReference>
<dbReference type="InterPro" id="IPR003395">
    <property type="entry name" value="RecF/RecN/SMC_N"/>
</dbReference>
<feature type="region of interest" description="Disordered" evidence="8">
    <location>
        <begin position="537"/>
        <end position="596"/>
    </location>
</feature>